<dbReference type="Proteomes" id="UP000324222">
    <property type="component" value="Unassembled WGS sequence"/>
</dbReference>
<comment type="caution">
    <text evidence="1">The sequence shown here is derived from an EMBL/GenBank/DDBJ whole genome shotgun (WGS) entry which is preliminary data.</text>
</comment>
<evidence type="ECO:0000313" key="2">
    <source>
        <dbReference type="Proteomes" id="UP000324222"/>
    </source>
</evidence>
<dbReference type="EMBL" id="VSRR010026792">
    <property type="protein sequence ID" value="MPC67806.1"/>
    <property type="molecule type" value="Genomic_DNA"/>
</dbReference>
<sequence length="57" mass="6720">MTEKLRRNDSNNLLLPQHTDRRILQRVEFDCLSSGCCRRYIKTYCEVCGTGVGHYRL</sequence>
<accession>A0A5B7HCV1</accession>
<organism evidence="1 2">
    <name type="scientific">Portunus trituberculatus</name>
    <name type="common">Swimming crab</name>
    <name type="synonym">Neptunus trituberculatus</name>
    <dbReference type="NCBI Taxonomy" id="210409"/>
    <lineage>
        <taxon>Eukaryota</taxon>
        <taxon>Metazoa</taxon>
        <taxon>Ecdysozoa</taxon>
        <taxon>Arthropoda</taxon>
        <taxon>Crustacea</taxon>
        <taxon>Multicrustacea</taxon>
        <taxon>Malacostraca</taxon>
        <taxon>Eumalacostraca</taxon>
        <taxon>Eucarida</taxon>
        <taxon>Decapoda</taxon>
        <taxon>Pleocyemata</taxon>
        <taxon>Brachyura</taxon>
        <taxon>Eubrachyura</taxon>
        <taxon>Portunoidea</taxon>
        <taxon>Portunidae</taxon>
        <taxon>Portuninae</taxon>
        <taxon>Portunus</taxon>
    </lineage>
</organism>
<name>A0A5B7HCV1_PORTR</name>
<keyword evidence="2" id="KW-1185">Reference proteome</keyword>
<proteinExistence type="predicted"/>
<reference evidence="1 2" key="1">
    <citation type="submission" date="2019-05" db="EMBL/GenBank/DDBJ databases">
        <title>Another draft genome of Portunus trituberculatus and its Hox gene families provides insights of decapod evolution.</title>
        <authorList>
            <person name="Jeong J.-H."/>
            <person name="Song I."/>
            <person name="Kim S."/>
            <person name="Choi T."/>
            <person name="Kim D."/>
            <person name="Ryu S."/>
            <person name="Kim W."/>
        </authorList>
    </citation>
    <scope>NUCLEOTIDE SEQUENCE [LARGE SCALE GENOMIC DNA]</scope>
    <source>
        <tissue evidence="1">Muscle</tissue>
    </source>
</reference>
<gene>
    <name evidence="1" type="ORF">E2C01_061992</name>
</gene>
<dbReference type="AlphaFoldDB" id="A0A5B7HCV1"/>
<protein>
    <submittedName>
        <fullName evidence="1">Uncharacterized protein</fullName>
    </submittedName>
</protein>
<evidence type="ECO:0000313" key="1">
    <source>
        <dbReference type="EMBL" id="MPC67806.1"/>
    </source>
</evidence>